<protein>
    <submittedName>
        <fullName evidence="2">Uncharacterized protein</fullName>
    </submittedName>
</protein>
<gene>
    <name evidence="2" type="ORF">MUDAN_MDHGFNIF_00836</name>
</gene>
<sequence>MTNTTLWRLLWRRYRVLLGTALVVMGLVGIKAATDLVGTVGNLFTKHGYITGNADSLLMFMTFVVVTVLGWAIFAWDHHTDFNHYLFALPVTRRRIYRQKLQLLLTTVAGSYVLMHGLFLGVLGLIKRSTMTYNLNWANDLRYCVSQLMFLLAVLMVAMTCGLWLGQIFASALTTVIFMASWLFAINGFSTILMDLTGIQLWRVHWIYYFDQSTWSGFSILVLGSLAVIVALYYLDRWAFEHLSLEETGEYFLLPQFRQTLLWLVIVYLTVAVSFSSFGHLIIQMVTNHYVADLPLYQNVLLAVVVAYLTWSIGRLILYRPDQVRTAFKFKKIA</sequence>
<feature type="transmembrane region" description="Helical" evidence="1">
    <location>
        <begin position="103"/>
        <end position="126"/>
    </location>
</feature>
<feature type="transmembrane region" description="Helical" evidence="1">
    <location>
        <begin position="146"/>
        <end position="165"/>
    </location>
</feature>
<keyword evidence="3" id="KW-1185">Reference proteome</keyword>
<proteinExistence type="predicted"/>
<feature type="transmembrane region" description="Helical" evidence="1">
    <location>
        <begin position="295"/>
        <end position="318"/>
    </location>
</feature>
<dbReference type="AlphaFoldDB" id="A0A660E9L3"/>
<accession>A0A660E9L3</accession>
<dbReference type="Proteomes" id="UP000289996">
    <property type="component" value="Unassembled WGS sequence"/>
</dbReference>
<feature type="transmembrane region" description="Helical" evidence="1">
    <location>
        <begin position="214"/>
        <end position="235"/>
    </location>
</feature>
<evidence type="ECO:0000313" key="2">
    <source>
        <dbReference type="EMBL" id="VDG29154.1"/>
    </source>
</evidence>
<feature type="transmembrane region" description="Helical" evidence="1">
    <location>
        <begin position="56"/>
        <end position="76"/>
    </location>
</feature>
<keyword evidence="1" id="KW-0812">Transmembrane</keyword>
<keyword evidence="1" id="KW-0472">Membrane</keyword>
<reference evidence="2 3" key="1">
    <citation type="submission" date="2018-11" db="EMBL/GenBank/DDBJ databases">
        <authorList>
            <person name="Wuyts S."/>
        </authorList>
    </citation>
    <scope>NUCLEOTIDE SEQUENCE [LARGE SCALE GENOMIC DNA]</scope>
    <source>
        <strain evidence="2">Lactobacillus mudanjiangensis AMBF249</strain>
    </source>
</reference>
<keyword evidence="1" id="KW-1133">Transmembrane helix</keyword>
<feature type="transmembrane region" description="Helical" evidence="1">
    <location>
        <begin position="172"/>
        <end position="194"/>
    </location>
</feature>
<dbReference type="RefSeq" id="WP_130844234.1">
    <property type="nucleotide sequence ID" value="NZ_BJDY01000003.1"/>
</dbReference>
<dbReference type="OrthoDB" id="2327270at2"/>
<feature type="transmembrane region" description="Helical" evidence="1">
    <location>
        <begin position="261"/>
        <end position="283"/>
    </location>
</feature>
<evidence type="ECO:0000256" key="1">
    <source>
        <dbReference type="SAM" id="Phobius"/>
    </source>
</evidence>
<evidence type="ECO:0000313" key="3">
    <source>
        <dbReference type="Proteomes" id="UP000289996"/>
    </source>
</evidence>
<name>A0A660E9L3_9LACO</name>
<dbReference type="EMBL" id="UYIG01000130">
    <property type="protein sequence ID" value="VDG29154.1"/>
    <property type="molecule type" value="Genomic_DNA"/>
</dbReference>
<organism evidence="2 3">
    <name type="scientific">Lactiplantibacillus mudanjiangensis</name>
    <dbReference type="NCBI Taxonomy" id="1296538"/>
    <lineage>
        <taxon>Bacteria</taxon>
        <taxon>Bacillati</taxon>
        <taxon>Bacillota</taxon>
        <taxon>Bacilli</taxon>
        <taxon>Lactobacillales</taxon>
        <taxon>Lactobacillaceae</taxon>
        <taxon>Lactiplantibacillus</taxon>
    </lineage>
</organism>